<evidence type="ECO:0000313" key="3">
    <source>
        <dbReference type="EMBL" id="CDT82569.1"/>
    </source>
</evidence>
<organism evidence="2">
    <name type="scientific">Clostridioides difficile</name>
    <name type="common">Peptoclostridium difficile</name>
    <dbReference type="NCBI Taxonomy" id="1496"/>
    <lineage>
        <taxon>Bacteria</taxon>
        <taxon>Bacillati</taxon>
        <taxon>Bacillota</taxon>
        <taxon>Clostridia</taxon>
        <taxon>Peptostreptococcales</taxon>
        <taxon>Peptostreptococcaceae</taxon>
        <taxon>Clostridioides</taxon>
    </lineage>
</organism>
<proteinExistence type="predicted"/>
<dbReference type="AlphaFoldDB" id="A0A069A2X5"/>
<sequence length="50" mass="5900">MILRFRLTIWNVNLKVTTPVLVVPASFRLTIWNVNKIQEEFSVEDKLVLD</sequence>
<name>A0A069A2X5_CLODI</name>
<evidence type="ECO:0000313" key="1">
    <source>
        <dbReference type="EMBL" id="CDS84839.1"/>
    </source>
</evidence>
<dbReference type="EMBL" id="LK932382">
    <property type="protein sequence ID" value="CDS85279.1"/>
    <property type="molecule type" value="Genomic_DNA"/>
</dbReference>
<dbReference type="EMBL" id="LK933541">
    <property type="protein sequence ID" value="CDT82569.1"/>
    <property type="molecule type" value="Genomic_DNA"/>
</dbReference>
<evidence type="ECO:0000313" key="2">
    <source>
        <dbReference type="EMBL" id="CDS85279.1"/>
    </source>
</evidence>
<reference evidence="2" key="1">
    <citation type="submission" date="2014-07" db="EMBL/GenBank/DDBJ databases">
        <authorList>
            <person name="Monot Marc"/>
        </authorList>
    </citation>
    <scope>NUCLEOTIDE SEQUENCE</scope>
    <source>
        <strain evidence="3">7032989</strain>
        <strain evidence="2">7032994</strain>
    </source>
</reference>
<accession>A0A069A2X5</accession>
<gene>
    <name evidence="3" type="ORF">BN1095_960015</name>
    <name evidence="1" type="ORF">BN1096_470012</name>
    <name evidence="2" type="ORF">BN1097_450012</name>
</gene>
<dbReference type="EMBL" id="LK932499">
    <property type="protein sequence ID" value="CDS84839.1"/>
    <property type="molecule type" value="Genomic_DNA"/>
</dbReference>
<protein>
    <submittedName>
        <fullName evidence="2">Uncharacterized protein</fullName>
    </submittedName>
</protein>